<gene>
    <name evidence="1" type="ORF">TKK_006628</name>
</gene>
<protein>
    <submittedName>
        <fullName evidence="1">Uncharacterized protein</fullName>
    </submittedName>
</protein>
<evidence type="ECO:0000313" key="1">
    <source>
        <dbReference type="EMBL" id="KAL3400007.1"/>
    </source>
</evidence>
<dbReference type="Proteomes" id="UP001627154">
    <property type="component" value="Unassembled WGS sequence"/>
</dbReference>
<evidence type="ECO:0000313" key="2">
    <source>
        <dbReference type="Proteomes" id="UP001627154"/>
    </source>
</evidence>
<sequence>MRECYKRLAPNRKIDYFSLFFKHFSEEDSSTSHCSVINTVPIAMYTYKPIPTQPKGIFCSLNCNVERVISVCSCFWISIR</sequence>
<name>A0ABD2X3U4_9HYME</name>
<proteinExistence type="predicted"/>
<dbReference type="EMBL" id="JBJJXI010000054">
    <property type="protein sequence ID" value="KAL3400007.1"/>
    <property type="molecule type" value="Genomic_DNA"/>
</dbReference>
<dbReference type="AlphaFoldDB" id="A0ABD2X3U4"/>
<keyword evidence="2" id="KW-1185">Reference proteome</keyword>
<reference evidence="1 2" key="1">
    <citation type="journal article" date="2024" name="bioRxiv">
        <title>A reference genome for Trichogramma kaykai: A tiny desert-dwelling parasitoid wasp with competing sex-ratio distorters.</title>
        <authorList>
            <person name="Culotta J."/>
            <person name="Lindsey A.R."/>
        </authorList>
    </citation>
    <scope>NUCLEOTIDE SEQUENCE [LARGE SCALE GENOMIC DNA]</scope>
    <source>
        <strain evidence="1 2">KSX58</strain>
    </source>
</reference>
<organism evidence="1 2">
    <name type="scientific">Trichogramma kaykai</name>
    <dbReference type="NCBI Taxonomy" id="54128"/>
    <lineage>
        <taxon>Eukaryota</taxon>
        <taxon>Metazoa</taxon>
        <taxon>Ecdysozoa</taxon>
        <taxon>Arthropoda</taxon>
        <taxon>Hexapoda</taxon>
        <taxon>Insecta</taxon>
        <taxon>Pterygota</taxon>
        <taxon>Neoptera</taxon>
        <taxon>Endopterygota</taxon>
        <taxon>Hymenoptera</taxon>
        <taxon>Apocrita</taxon>
        <taxon>Proctotrupomorpha</taxon>
        <taxon>Chalcidoidea</taxon>
        <taxon>Trichogrammatidae</taxon>
        <taxon>Trichogramma</taxon>
    </lineage>
</organism>
<comment type="caution">
    <text evidence="1">The sequence shown here is derived from an EMBL/GenBank/DDBJ whole genome shotgun (WGS) entry which is preliminary data.</text>
</comment>
<accession>A0ABD2X3U4</accession>